<protein>
    <submittedName>
        <fullName evidence="1">Uncharacterized protein</fullName>
    </submittedName>
</protein>
<comment type="caution">
    <text evidence="1">The sequence shown here is derived from an EMBL/GenBank/DDBJ whole genome shotgun (WGS) entry which is preliminary data.</text>
</comment>
<gene>
    <name evidence="1" type="ORF">EGW08_001850</name>
</gene>
<feature type="non-terminal residue" evidence="1">
    <location>
        <position position="1"/>
    </location>
</feature>
<keyword evidence="2" id="KW-1185">Reference proteome</keyword>
<dbReference type="AlphaFoldDB" id="A0A3S1BSM2"/>
<name>A0A3S1BSM2_ELYCH</name>
<sequence>QARGVLWDLAGHHGQRLWICPGARAPDLAGVAGTASRGARARTLPVTWTREQREQQRAQTRHSPATHRARGGLTVTQIIIAKQKQTRTGRLAVFPTVRSREFQVLGFSIQLRALVLALSVLVG</sequence>
<reference evidence="1 2" key="1">
    <citation type="submission" date="2019-01" db="EMBL/GenBank/DDBJ databases">
        <title>A draft genome assembly of the solar-powered sea slug Elysia chlorotica.</title>
        <authorList>
            <person name="Cai H."/>
            <person name="Li Q."/>
            <person name="Fang X."/>
            <person name="Li J."/>
            <person name="Curtis N.E."/>
            <person name="Altenburger A."/>
            <person name="Shibata T."/>
            <person name="Feng M."/>
            <person name="Maeda T."/>
            <person name="Schwartz J.A."/>
            <person name="Shigenobu S."/>
            <person name="Lundholm N."/>
            <person name="Nishiyama T."/>
            <person name="Yang H."/>
            <person name="Hasebe M."/>
            <person name="Li S."/>
            <person name="Pierce S.K."/>
            <person name="Wang J."/>
        </authorList>
    </citation>
    <scope>NUCLEOTIDE SEQUENCE [LARGE SCALE GENOMIC DNA]</scope>
    <source>
        <strain evidence="1">EC2010</strain>
        <tissue evidence="1">Whole organism of an adult</tissue>
    </source>
</reference>
<proteinExistence type="predicted"/>
<dbReference type="Proteomes" id="UP000271974">
    <property type="component" value="Unassembled WGS sequence"/>
</dbReference>
<accession>A0A3S1BSM2</accession>
<dbReference type="EMBL" id="RQTK01000034">
    <property type="protein sequence ID" value="RUS90355.1"/>
    <property type="molecule type" value="Genomic_DNA"/>
</dbReference>
<organism evidence="1 2">
    <name type="scientific">Elysia chlorotica</name>
    <name type="common">Eastern emerald elysia</name>
    <name type="synonym">Sea slug</name>
    <dbReference type="NCBI Taxonomy" id="188477"/>
    <lineage>
        <taxon>Eukaryota</taxon>
        <taxon>Metazoa</taxon>
        <taxon>Spiralia</taxon>
        <taxon>Lophotrochozoa</taxon>
        <taxon>Mollusca</taxon>
        <taxon>Gastropoda</taxon>
        <taxon>Heterobranchia</taxon>
        <taxon>Euthyneura</taxon>
        <taxon>Panpulmonata</taxon>
        <taxon>Sacoglossa</taxon>
        <taxon>Placobranchoidea</taxon>
        <taxon>Plakobranchidae</taxon>
        <taxon>Elysia</taxon>
    </lineage>
</organism>
<evidence type="ECO:0000313" key="1">
    <source>
        <dbReference type="EMBL" id="RUS90355.1"/>
    </source>
</evidence>
<evidence type="ECO:0000313" key="2">
    <source>
        <dbReference type="Proteomes" id="UP000271974"/>
    </source>
</evidence>